<dbReference type="GeneID" id="78506348"/>
<gene>
    <name evidence="1" type="ORF">SAMEA4364220_00311</name>
</gene>
<dbReference type="Proteomes" id="UP000215383">
    <property type="component" value="Chromosome 1"/>
</dbReference>
<accession>A0A239TBX5</accession>
<protein>
    <submittedName>
        <fullName evidence="1">Uncharacterized protein conserved in bacteria</fullName>
    </submittedName>
</protein>
<dbReference type="Pfam" id="PF07949">
    <property type="entry name" value="YbbR"/>
    <property type="match status" value="3"/>
</dbReference>
<dbReference type="PANTHER" id="PTHR37804:SF1">
    <property type="entry name" value="CDAA REGULATORY PROTEIN CDAR"/>
    <property type="match status" value="1"/>
</dbReference>
<name>A0A239TBX5_9FIRM</name>
<dbReference type="RefSeq" id="WP_027890605.1">
    <property type="nucleotide sequence ID" value="NZ_CASFMS010000030.1"/>
</dbReference>
<dbReference type="Gene3D" id="2.170.120.30">
    <property type="match status" value="1"/>
</dbReference>
<dbReference type="eggNOG" id="COG4856">
    <property type="taxonomic scope" value="Bacteria"/>
</dbReference>
<dbReference type="Gene3D" id="2.170.120.40">
    <property type="entry name" value="YbbR-like domain"/>
    <property type="match status" value="2"/>
</dbReference>
<dbReference type="InterPro" id="IPR012505">
    <property type="entry name" value="YbbR"/>
</dbReference>
<dbReference type="InterPro" id="IPR053154">
    <property type="entry name" value="c-di-AMP_regulator"/>
</dbReference>
<evidence type="ECO:0000313" key="1">
    <source>
        <dbReference type="EMBL" id="SNU95076.1"/>
    </source>
</evidence>
<reference evidence="1 2" key="1">
    <citation type="submission" date="2017-06" db="EMBL/GenBank/DDBJ databases">
        <authorList>
            <consortium name="Pathogen Informatics"/>
        </authorList>
    </citation>
    <scope>NUCLEOTIDE SEQUENCE [LARGE SCALE GENOMIC DNA]</scope>
    <source>
        <strain evidence="1 2">NCTC10570</strain>
    </source>
</reference>
<proteinExistence type="predicted"/>
<dbReference type="AlphaFoldDB" id="A0A239TBX5"/>
<dbReference type="CDD" id="cd20206">
    <property type="entry name" value="YbbR"/>
    <property type="match status" value="1"/>
</dbReference>
<keyword evidence="2" id="KW-1185">Reference proteome</keyword>
<evidence type="ECO:0000313" key="2">
    <source>
        <dbReference type="Proteomes" id="UP000215383"/>
    </source>
</evidence>
<dbReference type="EMBL" id="LT906446">
    <property type="protein sequence ID" value="SNU95076.1"/>
    <property type="molecule type" value="Genomic_DNA"/>
</dbReference>
<sequence>MINFFRKNLPEKCLALIVAIGCWIFVMNDQNPQIENTYTVPISIANAPEGYQISKDVETVKVRVRAPRSLFSNVDETNFKAYVDLNGVESGTHELQVQTVLPSGFELVSVGPTKVALNVDKIEQKQIPVRLNLSGIPGDGKVVASVDQSLQDITIEGPVSILNQVTAAVGYIGVNGNTDNFSVTVPLIAVNDKDKEIEGVRLLPKTVDVSIILARGLNTKIIDVKPTLMSDLSNDYILKSVRVEPEKIEVSGNIDIIGNMTYLATENISLAEMTQPTKKTVKLLIPDGVTASIQEVTVTVDIMKKDTDTTSHTVTKETDNTKN</sequence>
<dbReference type="PANTHER" id="PTHR37804">
    <property type="entry name" value="CDAA REGULATORY PROTEIN CDAR"/>
    <property type="match status" value="1"/>
</dbReference>
<dbReference type="OrthoDB" id="9814149at2"/>
<organism evidence="1 2">
    <name type="scientific">Megamonas hypermegale</name>
    <dbReference type="NCBI Taxonomy" id="158847"/>
    <lineage>
        <taxon>Bacteria</taxon>
        <taxon>Bacillati</taxon>
        <taxon>Bacillota</taxon>
        <taxon>Negativicutes</taxon>
        <taxon>Selenomonadales</taxon>
        <taxon>Selenomonadaceae</taxon>
        <taxon>Megamonas</taxon>
    </lineage>
</organism>